<keyword evidence="2" id="KW-0812">Transmembrane</keyword>
<keyword evidence="2" id="KW-1133">Transmembrane helix</keyword>
<sequence>MALFKRFKDILRRKLAASKMLNTSTSSASTTSSHVSADTNRKCYRVSGLNFLGPLFRPQTPVHARASASNTQASKDRSVHARDDEDDTPRLEPEPYDLVEGCERSNTTAYCATICRPASPKIHFCNHREQLMRSHRNTTIISISEALDGPDSDPSTDASSSAEETIDLDSSTLVGSLSSESKHSSEQEDAPYTPRNSFDWNNFSVAPCTITPTDQSFVYWLASDDSLQAYLQALAADEDKNSARNAVELHRDVLPEGEDTDDAYNLASVVCSPSQHERDLSPSMSSDHITGSFRTGSYVVYGFMLFVGGYTYFLLGGPPTIVLSAAMRLAGQLIEYWH</sequence>
<evidence type="ECO:0000256" key="2">
    <source>
        <dbReference type="SAM" id="Phobius"/>
    </source>
</evidence>
<feature type="transmembrane region" description="Helical" evidence="2">
    <location>
        <begin position="298"/>
        <end position="315"/>
    </location>
</feature>
<proteinExistence type="predicted"/>
<protein>
    <submittedName>
        <fullName evidence="3">Uncharacterized protein</fullName>
    </submittedName>
</protein>
<feature type="region of interest" description="Disordered" evidence="1">
    <location>
        <begin position="144"/>
        <end position="196"/>
    </location>
</feature>
<feature type="compositionally biased region" description="Basic and acidic residues" evidence="1">
    <location>
        <begin position="74"/>
        <end position="93"/>
    </location>
</feature>
<name>A0AAN8EWQ1_9EURO</name>
<feature type="compositionally biased region" description="Low complexity" evidence="1">
    <location>
        <begin position="152"/>
        <end position="179"/>
    </location>
</feature>
<keyword evidence="2" id="KW-0472">Membrane</keyword>
<feature type="region of interest" description="Disordered" evidence="1">
    <location>
        <begin position="62"/>
        <end position="99"/>
    </location>
</feature>
<dbReference type="AlphaFoldDB" id="A0AAN8EWQ1"/>
<dbReference type="EMBL" id="JAKLMC020000007">
    <property type="protein sequence ID" value="KAK5955351.1"/>
    <property type="molecule type" value="Genomic_DNA"/>
</dbReference>
<comment type="caution">
    <text evidence="3">The sequence shown here is derived from an EMBL/GenBank/DDBJ whole genome shotgun (WGS) entry which is preliminary data.</text>
</comment>
<evidence type="ECO:0000256" key="1">
    <source>
        <dbReference type="SAM" id="MobiDB-lite"/>
    </source>
</evidence>
<reference evidence="3 4" key="1">
    <citation type="submission" date="2022-12" db="EMBL/GenBank/DDBJ databases">
        <title>Genomic features and morphological characterization of a novel Knufia sp. strain isolated from spacecraft assembly facility.</title>
        <authorList>
            <person name="Teixeira M."/>
            <person name="Chander A.M."/>
            <person name="Stajich J.E."/>
            <person name="Venkateswaran K."/>
        </authorList>
    </citation>
    <scope>NUCLEOTIDE SEQUENCE [LARGE SCALE GENOMIC DNA]</scope>
    <source>
        <strain evidence="3 4">FJI-L2-BK-P2</strain>
    </source>
</reference>
<organism evidence="3 4">
    <name type="scientific">Knufia fluminis</name>
    <dbReference type="NCBI Taxonomy" id="191047"/>
    <lineage>
        <taxon>Eukaryota</taxon>
        <taxon>Fungi</taxon>
        <taxon>Dikarya</taxon>
        <taxon>Ascomycota</taxon>
        <taxon>Pezizomycotina</taxon>
        <taxon>Eurotiomycetes</taxon>
        <taxon>Chaetothyriomycetidae</taxon>
        <taxon>Chaetothyriales</taxon>
        <taxon>Trichomeriaceae</taxon>
        <taxon>Knufia</taxon>
    </lineage>
</organism>
<evidence type="ECO:0000313" key="3">
    <source>
        <dbReference type="EMBL" id="KAK5955351.1"/>
    </source>
</evidence>
<keyword evidence="4" id="KW-1185">Reference proteome</keyword>
<gene>
    <name evidence="3" type="ORF">OHC33_004034</name>
</gene>
<evidence type="ECO:0000313" key="4">
    <source>
        <dbReference type="Proteomes" id="UP001316803"/>
    </source>
</evidence>
<dbReference type="Proteomes" id="UP001316803">
    <property type="component" value="Unassembled WGS sequence"/>
</dbReference>
<accession>A0AAN8EWQ1</accession>